<name>A0A835PGS4_VANPL</name>
<dbReference type="AlphaFoldDB" id="A0A835PGS4"/>
<dbReference type="OrthoDB" id="411372at2759"/>
<feature type="transmembrane region" description="Helical" evidence="6">
    <location>
        <begin position="316"/>
        <end position="334"/>
    </location>
</feature>
<dbReference type="InterPro" id="IPR000620">
    <property type="entry name" value="EamA_dom"/>
</dbReference>
<feature type="transmembrane region" description="Helical" evidence="6">
    <location>
        <begin position="49"/>
        <end position="66"/>
    </location>
</feature>
<feature type="domain" description="EamA" evidence="7">
    <location>
        <begin position="17"/>
        <end position="156"/>
    </location>
</feature>
<keyword evidence="4 6" id="KW-1133">Transmembrane helix</keyword>
<evidence type="ECO:0000256" key="6">
    <source>
        <dbReference type="SAM" id="Phobius"/>
    </source>
</evidence>
<feature type="transmembrane region" description="Helical" evidence="6">
    <location>
        <begin position="289"/>
        <end position="310"/>
    </location>
</feature>
<dbReference type="GO" id="GO:0016020">
    <property type="term" value="C:membrane"/>
    <property type="evidence" value="ECO:0007669"/>
    <property type="project" value="UniProtKB-SubCell"/>
</dbReference>
<feature type="transmembrane region" description="Helical" evidence="6">
    <location>
        <begin position="78"/>
        <end position="97"/>
    </location>
</feature>
<comment type="subcellular location">
    <subcellularLocation>
        <location evidence="1">Membrane</location>
        <topology evidence="1">Multi-pass membrane protein</topology>
    </subcellularLocation>
</comment>
<accession>A0A835PGS4</accession>
<dbReference type="SUPFAM" id="SSF103481">
    <property type="entry name" value="Multidrug resistance efflux transporter EmrE"/>
    <property type="match status" value="2"/>
</dbReference>
<evidence type="ECO:0000259" key="7">
    <source>
        <dbReference type="Pfam" id="PF00892"/>
    </source>
</evidence>
<evidence type="ECO:0000256" key="5">
    <source>
        <dbReference type="ARBA" id="ARBA00023136"/>
    </source>
</evidence>
<comment type="similarity">
    <text evidence="2">Belongs to the drug/metabolite transporter (DMT) superfamily. Plant drug/metabolite exporter (P-DME) (TC 2.A.7.4) family.</text>
</comment>
<evidence type="ECO:0000256" key="4">
    <source>
        <dbReference type="ARBA" id="ARBA00022989"/>
    </source>
</evidence>
<proteinExistence type="inferred from homology"/>
<evidence type="ECO:0000313" key="8">
    <source>
        <dbReference type="EMBL" id="KAG0452368.1"/>
    </source>
</evidence>
<gene>
    <name evidence="8" type="ORF">HPP92_025032</name>
</gene>
<keyword evidence="9" id="KW-1185">Reference proteome</keyword>
<protein>
    <recommendedName>
        <fullName evidence="7">EamA domain-containing protein</fullName>
    </recommendedName>
</protein>
<feature type="transmembrane region" description="Helical" evidence="6">
    <location>
        <begin position="141"/>
        <end position="159"/>
    </location>
</feature>
<evidence type="ECO:0000256" key="3">
    <source>
        <dbReference type="ARBA" id="ARBA00022692"/>
    </source>
</evidence>
<evidence type="ECO:0000256" key="2">
    <source>
        <dbReference type="ARBA" id="ARBA00007635"/>
    </source>
</evidence>
<feature type="transmembrane region" description="Helical" evidence="6">
    <location>
        <begin position="226"/>
        <end position="244"/>
    </location>
</feature>
<dbReference type="Proteomes" id="UP000636800">
    <property type="component" value="Unassembled WGS sequence"/>
</dbReference>
<dbReference type="InterPro" id="IPR037185">
    <property type="entry name" value="EmrE-like"/>
</dbReference>
<comment type="caution">
    <text evidence="8">The sequence shown here is derived from an EMBL/GenBank/DDBJ whole genome shotgun (WGS) entry which is preliminary data.</text>
</comment>
<sequence>MGGVGSRCGMVDGLKPALGMVLVQIVFAGVNIFYKLAVNDGMDMSILVAYRYLFATASLGPFAFFLERKIRPRLTWKILMQAFFCGLFGGALAQNLYVSSVKLTSATFASAMTNLIPAITFILAIIFRLESLRIRAASGQTKVLGTLVGVGGAMVLTFFKGKELDFSTSINLLKQHGRGELQGSSALQQESGNHVMGSILAVASCFSYAIWLIIQAKMSKVYPCHSCTALMCLMGSIQAVVFALSRRTSWVQWRLGLGIRLYTVAYSGLLASGLILSVLAWCIQRKGPLYASVFNPLMLVVVAILGSLLLNEKLHVGSVVGAVLIVVGLYLVLWGKRKEGEETKVGGLPRKREAIGVVVEGEVPNEGIIYKKRIELNFEIRLRTPKRNENLPAASKGSDLGVDVSPGFLRAFHARLWRFDAFCSSKLRILLGFELVATRILVSDGCLRGVVTYSCGSLGQSWCKLVI</sequence>
<keyword evidence="3 6" id="KW-0812">Transmembrane</keyword>
<reference evidence="8 9" key="1">
    <citation type="journal article" date="2020" name="Nat. Food">
        <title>A phased Vanilla planifolia genome enables genetic improvement of flavour and production.</title>
        <authorList>
            <person name="Hasing T."/>
            <person name="Tang H."/>
            <person name="Brym M."/>
            <person name="Khazi F."/>
            <person name="Huang T."/>
            <person name="Chambers A.H."/>
        </authorList>
    </citation>
    <scope>NUCLEOTIDE SEQUENCE [LARGE SCALE GENOMIC DNA]</scope>
    <source>
        <tissue evidence="8">Leaf</tissue>
    </source>
</reference>
<dbReference type="InterPro" id="IPR030184">
    <property type="entry name" value="WAT1-related"/>
</dbReference>
<dbReference type="PANTHER" id="PTHR31218">
    <property type="entry name" value="WAT1-RELATED PROTEIN"/>
    <property type="match status" value="1"/>
</dbReference>
<evidence type="ECO:0000313" key="9">
    <source>
        <dbReference type="Proteomes" id="UP000636800"/>
    </source>
</evidence>
<feature type="domain" description="EamA" evidence="7">
    <location>
        <begin position="196"/>
        <end position="333"/>
    </location>
</feature>
<evidence type="ECO:0000256" key="1">
    <source>
        <dbReference type="ARBA" id="ARBA00004141"/>
    </source>
</evidence>
<feature type="transmembrane region" description="Helical" evidence="6">
    <location>
        <begin position="264"/>
        <end position="282"/>
    </location>
</feature>
<feature type="transmembrane region" description="Helical" evidence="6">
    <location>
        <begin position="195"/>
        <end position="214"/>
    </location>
</feature>
<dbReference type="GO" id="GO:0022857">
    <property type="term" value="F:transmembrane transporter activity"/>
    <property type="evidence" value="ECO:0007669"/>
    <property type="project" value="InterPro"/>
</dbReference>
<dbReference type="EMBL" id="JADCNL010000014">
    <property type="protein sequence ID" value="KAG0452368.1"/>
    <property type="molecule type" value="Genomic_DNA"/>
</dbReference>
<feature type="transmembrane region" description="Helical" evidence="6">
    <location>
        <begin position="17"/>
        <end position="37"/>
    </location>
</feature>
<keyword evidence="5 6" id="KW-0472">Membrane</keyword>
<dbReference type="Pfam" id="PF00892">
    <property type="entry name" value="EamA"/>
    <property type="match status" value="2"/>
</dbReference>
<feature type="transmembrane region" description="Helical" evidence="6">
    <location>
        <begin position="109"/>
        <end position="129"/>
    </location>
</feature>
<organism evidence="8 9">
    <name type="scientific">Vanilla planifolia</name>
    <name type="common">Vanilla</name>
    <dbReference type="NCBI Taxonomy" id="51239"/>
    <lineage>
        <taxon>Eukaryota</taxon>
        <taxon>Viridiplantae</taxon>
        <taxon>Streptophyta</taxon>
        <taxon>Embryophyta</taxon>
        <taxon>Tracheophyta</taxon>
        <taxon>Spermatophyta</taxon>
        <taxon>Magnoliopsida</taxon>
        <taxon>Liliopsida</taxon>
        <taxon>Asparagales</taxon>
        <taxon>Orchidaceae</taxon>
        <taxon>Vanilloideae</taxon>
        <taxon>Vanilleae</taxon>
        <taxon>Vanilla</taxon>
    </lineage>
</organism>